<keyword evidence="1" id="KW-1133">Transmembrane helix</keyword>
<accession>A0A6C0FT80</accession>
<organism evidence="2 3">
    <name type="scientific">Paenibacillus lycopersici</name>
    <dbReference type="NCBI Taxonomy" id="2704462"/>
    <lineage>
        <taxon>Bacteria</taxon>
        <taxon>Bacillati</taxon>
        <taxon>Bacillota</taxon>
        <taxon>Bacilli</taxon>
        <taxon>Bacillales</taxon>
        <taxon>Paenibacillaceae</taxon>
        <taxon>Paenibacillus</taxon>
    </lineage>
</organism>
<gene>
    <name evidence="2" type="ORF">GXP70_08950</name>
</gene>
<feature type="transmembrane region" description="Helical" evidence="1">
    <location>
        <begin position="88"/>
        <end position="105"/>
    </location>
</feature>
<dbReference type="InterPro" id="IPR007404">
    <property type="entry name" value="YdjM-like"/>
</dbReference>
<evidence type="ECO:0000313" key="2">
    <source>
        <dbReference type="EMBL" id="QHT60057.1"/>
    </source>
</evidence>
<sequence>MKGTTHLTIGLAIGVAAAASHPFTARNAALYVAVAAFSSLSADLDGTSMLSGKLNRAAKAVHALLLWGGAALTAAAGIAYAAKGFLRVEWAIAAVSVLLLGLVLGNGKIRNALVSLIGLGLLYGGFAQGLSWLMGLGVFVAWVPWLNHRGLTHTVWAAAAWWAIGNGLEAQIGVADIAQTALWGYLSHLIADTLTPSGVKWLYPLTKKTFKLPLGKL</sequence>
<keyword evidence="2" id="KW-0378">Hydrolase</keyword>
<keyword evidence="1" id="KW-0472">Membrane</keyword>
<protein>
    <submittedName>
        <fullName evidence="2">Metal-dependent hydrolase</fullName>
    </submittedName>
</protein>
<dbReference type="GO" id="GO:0016787">
    <property type="term" value="F:hydrolase activity"/>
    <property type="evidence" value="ECO:0007669"/>
    <property type="project" value="UniProtKB-KW"/>
</dbReference>
<evidence type="ECO:0000256" key="1">
    <source>
        <dbReference type="SAM" id="Phobius"/>
    </source>
</evidence>
<keyword evidence="1" id="KW-0812">Transmembrane</keyword>
<dbReference type="PANTHER" id="PTHR35531">
    <property type="entry name" value="INNER MEMBRANE PROTEIN YBCI-RELATED"/>
    <property type="match status" value="1"/>
</dbReference>
<dbReference type="RefSeq" id="WP_162356121.1">
    <property type="nucleotide sequence ID" value="NZ_CP048209.1"/>
</dbReference>
<dbReference type="Proteomes" id="UP000476064">
    <property type="component" value="Chromosome"/>
</dbReference>
<dbReference type="KEGG" id="plyc:GXP70_08950"/>
<feature type="transmembrane region" description="Helical" evidence="1">
    <location>
        <begin position="112"/>
        <end position="145"/>
    </location>
</feature>
<name>A0A6C0FT80_9BACL</name>
<dbReference type="EMBL" id="CP048209">
    <property type="protein sequence ID" value="QHT60057.1"/>
    <property type="molecule type" value="Genomic_DNA"/>
</dbReference>
<reference evidence="2 3" key="1">
    <citation type="submission" date="2020-01" db="EMBL/GenBank/DDBJ databases">
        <title>Paenibacillus sp. nov., isolated from tomato rhizosphere.</title>
        <authorList>
            <person name="Weon H.-Y."/>
            <person name="Lee S.A."/>
        </authorList>
    </citation>
    <scope>NUCLEOTIDE SEQUENCE [LARGE SCALE GENOMIC DNA]</scope>
    <source>
        <strain evidence="2 3">12200R-189</strain>
    </source>
</reference>
<keyword evidence="3" id="KW-1185">Reference proteome</keyword>
<dbReference type="AlphaFoldDB" id="A0A6C0FT80"/>
<proteinExistence type="predicted"/>
<dbReference type="Pfam" id="PF04307">
    <property type="entry name" value="YdjM"/>
    <property type="match status" value="1"/>
</dbReference>
<feature type="transmembrane region" description="Helical" evidence="1">
    <location>
        <begin position="64"/>
        <end position="82"/>
    </location>
</feature>
<evidence type="ECO:0000313" key="3">
    <source>
        <dbReference type="Proteomes" id="UP000476064"/>
    </source>
</evidence>
<dbReference type="PANTHER" id="PTHR35531:SF1">
    <property type="entry name" value="INNER MEMBRANE PROTEIN YBCI-RELATED"/>
    <property type="match status" value="1"/>
</dbReference>